<reference evidence="1 2" key="1">
    <citation type="journal article" date="2016" name="Front. Microbiol.">
        <title>Genomic Resource of Rice Seed Associated Bacteria.</title>
        <authorList>
            <person name="Midha S."/>
            <person name="Bansal K."/>
            <person name="Sharma S."/>
            <person name="Kumar N."/>
            <person name="Patil P.P."/>
            <person name="Chaudhry V."/>
            <person name="Patil P.B."/>
        </authorList>
    </citation>
    <scope>NUCLEOTIDE SEQUENCE [LARGE SCALE GENOMIC DNA]</scope>
    <source>
        <strain evidence="1 2">NS331</strain>
    </source>
</reference>
<dbReference type="EMBL" id="LDSL01000017">
    <property type="protein sequence ID" value="KTT27367.1"/>
    <property type="molecule type" value="Genomic_DNA"/>
</dbReference>
<accession>A0A147HBM6</accession>
<evidence type="ECO:0000313" key="2">
    <source>
        <dbReference type="Proteomes" id="UP000072741"/>
    </source>
</evidence>
<dbReference type="AlphaFoldDB" id="A0A147HBM6"/>
<organism evidence="1 2">
    <name type="scientific">Pseudacidovorax intermedius</name>
    <dbReference type="NCBI Taxonomy" id="433924"/>
    <lineage>
        <taxon>Bacteria</taxon>
        <taxon>Pseudomonadati</taxon>
        <taxon>Pseudomonadota</taxon>
        <taxon>Betaproteobacteria</taxon>
        <taxon>Burkholderiales</taxon>
        <taxon>Comamonadaceae</taxon>
        <taxon>Pseudacidovorax</taxon>
    </lineage>
</organism>
<dbReference type="Proteomes" id="UP000072741">
    <property type="component" value="Unassembled WGS sequence"/>
</dbReference>
<protein>
    <submittedName>
        <fullName evidence="1">Uncharacterized protein</fullName>
    </submittedName>
</protein>
<evidence type="ECO:0000313" key="1">
    <source>
        <dbReference type="EMBL" id="KTT27367.1"/>
    </source>
</evidence>
<keyword evidence="2" id="KW-1185">Reference proteome</keyword>
<gene>
    <name evidence="1" type="ORF">NS331_02150</name>
</gene>
<name>A0A147HBM6_9BURK</name>
<proteinExistence type="predicted"/>
<comment type="caution">
    <text evidence="1">The sequence shown here is derived from an EMBL/GenBank/DDBJ whole genome shotgun (WGS) entry which is preliminary data.</text>
</comment>
<sequence length="71" mass="7592">MYSTLCTAIWNTRRTCGSPAMSCSACCMPLSMRSSGSTPTGSAAWRMPFSMGSVTRSIMALNRSALSLKCQ</sequence>